<feature type="transmembrane region" description="Helical" evidence="7">
    <location>
        <begin position="91"/>
        <end position="112"/>
    </location>
</feature>
<evidence type="ECO:0000256" key="6">
    <source>
        <dbReference type="ARBA" id="ARBA00023136"/>
    </source>
</evidence>
<feature type="transmembrane region" description="Helical" evidence="7">
    <location>
        <begin position="40"/>
        <end position="60"/>
    </location>
</feature>
<comment type="similarity">
    <text evidence="2">Belongs to the multi antimicrobial extrusion (MATE) (TC 2.A.66.1) family.</text>
</comment>
<dbReference type="InterPro" id="IPR044644">
    <property type="entry name" value="DinF-like"/>
</dbReference>
<dbReference type="InterPro" id="IPR002528">
    <property type="entry name" value="MATE_fam"/>
</dbReference>
<keyword evidence="5 7" id="KW-1133">Transmembrane helix</keyword>
<evidence type="ECO:0000256" key="3">
    <source>
        <dbReference type="ARBA" id="ARBA00022448"/>
    </source>
</evidence>
<dbReference type="EMBL" id="QEYD01000013">
    <property type="protein sequence ID" value="PWE27052.1"/>
    <property type="molecule type" value="Genomic_DNA"/>
</dbReference>
<dbReference type="InterPro" id="IPR050222">
    <property type="entry name" value="MATE_MdtK"/>
</dbReference>
<feature type="transmembrane region" description="Helical" evidence="7">
    <location>
        <begin position="185"/>
        <end position="207"/>
    </location>
</feature>
<dbReference type="AlphaFoldDB" id="A0A2U2C5B6"/>
<dbReference type="PANTHER" id="PTHR43298">
    <property type="entry name" value="MULTIDRUG RESISTANCE PROTEIN NORM-RELATED"/>
    <property type="match status" value="1"/>
</dbReference>
<reference evidence="8 9" key="1">
    <citation type="submission" date="2018-05" db="EMBL/GenBank/DDBJ databases">
        <title>Pararhodobacter marina sp. nov., isolated from deep-sea water of the Indian Ocean.</title>
        <authorList>
            <person name="Lai Q.Sr."/>
            <person name="Liu X."/>
            <person name="Shao Z."/>
        </authorList>
    </citation>
    <scope>NUCLEOTIDE SEQUENCE [LARGE SCALE GENOMIC DNA]</scope>
    <source>
        <strain evidence="8 9">CIC4N-9</strain>
    </source>
</reference>
<accession>A0A2U2C5B6</accession>
<keyword evidence="9" id="KW-1185">Reference proteome</keyword>
<dbReference type="OrthoDB" id="9789527at2"/>
<comment type="caution">
    <text evidence="8">The sequence shown here is derived from an EMBL/GenBank/DDBJ whole genome shotgun (WGS) entry which is preliminary data.</text>
</comment>
<dbReference type="Pfam" id="PF01554">
    <property type="entry name" value="MatE"/>
    <property type="match status" value="2"/>
</dbReference>
<feature type="transmembrane region" description="Helical" evidence="7">
    <location>
        <begin position="228"/>
        <end position="253"/>
    </location>
</feature>
<dbReference type="GeneID" id="94366947"/>
<evidence type="ECO:0000313" key="8">
    <source>
        <dbReference type="EMBL" id="PWE27052.1"/>
    </source>
</evidence>
<gene>
    <name evidence="8" type="ORF">C4N9_18785</name>
</gene>
<keyword evidence="3" id="KW-0813">Transport</keyword>
<dbReference type="Proteomes" id="UP000244940">
    <property type="component" value="Unassembled WGS sequence"/>
</dbReference>
<evidence type="ECO:0000256" key="7">
    <source>
        <dbReference type="SAM" id="Phobius"/>
    </source>
</evidence>
<sequence>MTPLTHGRVLKIALPIVAANVTVPLLGLVDTAVVGQLGEAAPIGAVGLGAVILTAFYWVFGFLRMGTTGLAAQAHGRGDTAETGAILKRGLLIAGSVGLALIVLQPLLFWAGFALAPASDAVEGLASDYLQIRIWGAPLTIGLYAVTGWLIALERTRAVLVLQILANGTNIALDIWFVLGLDWGVSGVAVATLMAEAVGFSFGLWLCRDGLKATGARIFDAARLRHMAGVNGYIMVRSIILKGCFVVFMFLSAGRGDVVIASNQILLQFLEFLAFLLDGFAFSAETLVGQAMGARSAAALRRAARMTGIWALGGAVAMALVFALAGPSIIDAMTTAPEVRAEARLYLPWIVIAPLAAVAAYMFDGIYIGATFTREMLITVAFAACFYAVSLLLTWPMGNHGLWLSLTLFNVMRGVAQAFLYPRIARSITA</sequence>
<dbReference type="PANTHER" id="PTHR43298:SF2">
    <property type="entry name" value="FMN_FAD EXPORTER YEEO-RELATED"/>
    <property type="match status" value="1"/>
</dbReference>
<protein>
    <submittedName>
        <fullName evidence="8">MATE family efflux transporter</fullName>
    </submittedName>
</protein>
<feature type="transmembrane region" description="Helical" evidence="7">
    <location>
        <begin position="12"/>
        <end position="34"/>
    </location>
</feature>
<keyword evidence="4 7" id="KW-0812">Transmembrane</keyword>
<evidence type="ECO:0000256" key="5">
    <source>
        <dbReference type="ARBA" id="ARBA00022989"/>
    </source>
</evidence>
<evidence type="ECO:0000313" key="9">
    <source>
        <dbReference type="Proteomes" id="UP000244940"/>
    </source>
</evidence>
<feature type="transmembrane region" description="Helical" evidence="7">
    <location>
        <begin position="265"/>
        <end position="288"/>
    </location>
</feature>
<proteinExistence type="inferred from homology"/>
<evidence type="ECO:0000256" key="2">
    <source>
        <dbReference type="ARBA" id="ARBA00010199"/>
    </source>
</evidence>
<feature type="transmembrane region" description="Helical" evidence="7">
    <location>
        <begin position="309"/>
        <end position="330"/>
    </location>
</feature>
<feature type="transmembrane region" description="Helical" evidence="7">
    <location>
        <begin position="376"/>
        <end position="395"/>
    </location>
</feature>
<evidence type="ECO:0000256" key="1">
    <source>
        <dbReference type="ARBA" id="ARBA00004141"/>
    </source>
</evidence>
<feature type="transmembrane region" description="Helical" evidence="7">
    <location>
        <begin position="159"/>
        <end position="179"/>
    </location>
</feature>
<organism evidence="8 9">
    <name type="scientific">Pararhodobacter marinus</name>
    <dbReference type="NCBI Taxonomy" id="2184063"/>
    <lineage>
        <taxon>Bacteria</taxon>
        <taxon>Pseudomonadati</taxon>
        <taxon>Pseudomonadota</taxon>
        <taxon>Alphaproteobacteria</taxon>
        <taxon>Rhodobacterales</taxon>
        <taxon>Paracoccaceae</taxon>
        <taxon>Pararhodobacter</taxon>
    </lineage>
</organism>
<dbReference type="GO" id="GO:0005886">
    <property type="term" value="C:plasma membrane"/>
    <property type="evidence" value="ECO:0007669"/>
    <property type="project" value="TreeGrafter"/>
</dbReference>
<feature type="transmembrane region" description="Helical" evidence="7">
    <location>
        <begin position="132"/>
        <end position="152"/>
    </location>
</feature>
<feature type="transmembrane region" description="Helical" evidence="7">
    <location>
        <begin position="345"/>
        <end position="364"/>
    </location>
</feature>
<dbReference type="RefSeq" id="WP_109534899.1">
    <property type="nucleotide sequence ID" value="NZ_QEYD01000013.1"/>
</dbReference>
<dbReference type="NCBIfam" id="TIGR00797">
    <property type="entry name" value="matE"/>
    <property type="match status" value="1"/>
</dbReference>
<dbReference type="GO" id="GO:0015297">
    <property type="term" value="F:antiporter activity"/>
    <property type="evidence" value="ECO:0007669"/>
    <property type="project" value="InterPro"/>
</dbReference>
<dbReference type="GO" id="GO:0042910">
    <property type="term" value="F:xenobiotic transmembrane transporter activity"/>
    <property type="evidence" value="ECO:0007669"/>
    <property type="project" value="InterPro"/>
</dbReference>
<evidence type="ECO:0000256" key="4">
    <source>
        <dbReference type="ARBA" id="ARBA00022692"/>
    </source>
</evidence>
<comment type="subcellular location">
    <subcellularLocation>
        <location evidence="1">Membrane</location>
        <topology evidence="1">Multi-pass membrane protein</topology>
    </subcellularLocation>
</comment>
<keyword evidence="6 7" id="KW-0472">Membrane</keyword>
<dbReference type="CDD" id="cd13136">
    <property type="entry name" value="MATE_DinF_like"/>
    <property type="match status" value="1"/>
</dbReference>
<name>A0A2U2C5B6_9RHOB</name>